<feature type="domain" description="SGNH hydrolase-type esterase" evidence="3">
    <location>
        <begin position="105"/>
        <end position="279"/>
    </location>
</feature>
<evidence type="ECO:0000313" key="4">
    <source>
        <dbReference type="EMBL" id="MCQ4771306.1"/>
    </source>
</evidence>
<protein>
    <submittedName>
        <fullName evidence="4">GDSL-type esterase/lipase family protein</fullName>
    </submittedName>
</protein>
<reference evidence="4" key="1">
    <citation type="submission" date="2022-06" db="EMBL/GenBank/DDBJ databases">
        <title>Isolation of gut microbiota from human fecal samples.</title>
        <authorList>
            <person name="Pamer E.G."/>
            <person name="Barat B."/>
            <person name="Waligurski E."/>
            <person name="Medina S."/>
            <person name="Paddock L."/>
            <person name="Mostad J."/>
        </authorList>
    </citation>
    <scope>NUCLEOTIDE SEQUENCE</scope>
    <source>
        <strain evidence="4">DFI.9.91</strain>
    </source>
</reference>
<dbReference type="InterPro" id="IPR013830">
    <property type="entry name" value="SGNH_hydro"/>
</dbReference>
<accession>A0AAW5JMJ8</accession>
<evidence type="ECO:0000256" key="1">
    <source>
        <dbReference type="SAM" id="MobiDB-lite"/>
    </source>
</evidence>
<evidence type="ECO:0000313" key="5">
    <source>
        <dbReference type="Proteomes" id="UP001204562"/>
    </source>
</evidence>
<gene>
    <name evidence="4" type="ORF">NE579_12705</name>
</gene>
<feature type="region of interest" description="Disordered" evidence="1">
    <location>
        <begin position="47"/>
        <end position="76"/>
    </location>
</feature>
<keyword evidence="2" id="KW-0812">Transmembrane</keyword>
<dbReference type="Proteomes" id="UP001204562">
    <property type="component" value="Unassembled WGS sequence"/>
</dbReference>
<proteinExistence type="predicted"/>
<dbReference type="SUPFAM" id="SSF52266">
    <property type="entry name" value="SGNH hydrolase"/>
    <property type="match status" value="1"/>
</dbReference>
<keyword evidence="2" id="KW-0472">Membrane</keyword>
<dbReference type="EMBL" id="JANFYS010000028">
    <property type="protein sequence ID" value="MCQ4771306.1"/>
    <property type="molecule type" value="Genomic_DNA"/>
</dbReference>
<organism evidence="4 5">
    <name type="scientific">Intestinimonas massiliensis</name>
    <name type="common">ex Afouda et al. 2020</name>
    <dbReference type="NCBI Taxonomy" id="1673721"/>
    <lineage>
        <taxon>Bacteria</taxon>
        <taxon>Bacillati</taxon>
        <taxon>Bacillota</taxon>
        <taxon>Clostridia</taxon>
        <taxon>Eubacteriales</taxon>
        <taxon>Intestinimonas</taxon>
    </lineage>
</organism>
<dbReference type="AlphaFoldDB" id="A0AAW5JMJ8"/>
<evidence type="ECO:0000256" key="2">
    <source>
        <dbReference type="SAM" id="Phobius"/>
    </source>
</evidence>
<comment type="caution">
    <text evidence="4">The sequence shown here is derived from an EMBL/GenBank/DDBJ whole genome shotgun (WGS) entry which is preliminary data.</text>
</comment>
<dbReference type="Pfam" id="PF13472">
    <property type="entry name" value="Lipase_GDSL_2"/>
    <property type="match status" value="1"/>
</dbReference>
<name>A0AAW5JMJ8_9FIRM</name>
<feature type="transmembrane region" description="Helical" evidence="2">
    <location>
        <begin position="21"/>
        <end position="41"/>
    </location>
</feature>
<evidence type="ECO:0000259" key="3">
    <source>
        <dbReference type="Pfam" id="PF13472"/>
    </source>
</evidence>
<keyword evidence="2" id="KW-1133">Transmembrane helix</keyword>
<dbReference type="RefSeq" id="WP_256304513.1">
    <property type="nucleotide sequence ID" value="NZ_JANFYS010000028.1"/>
</dbReference>
<sequence length="304" mass="33462">MPTGLDQKPEIKQPLSKGRRLWPVLLLCCGLAAALCLWAVASARQSTAGPVPAPPPAQETPPASEPPRPTAPPEETVSAAPLYDFSQPAPEDGEAEEDYFSDAVFLGDSRTDGLRLYSGIRAGGVIYHNGLMVFEAADRENKCIKGADGQKHAVLELLEQNTYAKVYVMFGVNELGYGDDQAFYDTYGQFLDQIRQLQPNAVLYLQAIIPVNEEVAKKYDGRAYVTNAKITEYNTLLQQLAEEKQVVYLDLASALAGEDGALPAEGTTDGVHFRKEWYQKWYAYLRTHTVDAETYFESLSDPAS</sequence>
<dbReference type="InterPro" id="IPR036514">
    <property type="entry name" value="SGNH_hydro_sf"/>
</dbReference>
<feature type="compositionally biased region" description="Pro residues" evidence="1">
    <location>
        <begin position="51"/>
        <end position="72"/>
    </location>
</feature>
<dbReference type="Gene3D" id="3.40.50.1110">
    <property type="entry name" value="SGNH hydrolase"/>
    <property type="match status" value="1"/>
</dbReference>